<dbReference type="RefSeq" id="WP_176759711.1">
    <property type="nucleotide sequence ID" value="NZ_FNFK01000094.1"/>
</dbReference>
<evidence type="ECO:0000313" key="1">
    <source>
        <dbReference type="EMBL" id="SDK94779.1"/>
    </source>
</evidence>
<organism evidence="1 2">
    <name type="scientific">Alkalibacterium thalassium</name>
    <dbReference type="NCBI Taxonomy" id="426701"/>
    <lineage>
        <taxon>Bacteria</taxon>
        <taxon>Bacillati</taxon>
        <taxon>Bacillota</taxon>
        <taxon>Bacilli</taxon>
        <taxon>Lactobacillales</taxon>
        <taxon>Carnobacteriaceae</taxon>
        <taxon>Alkalibacterium</taxon>
    </lineage>
</organism>
<dbReference type="SUPFAM" id="SSF52467">
    <property type="entry name" value="DHS-like NAD/FAD-binding domain"/>
    <property type="match status" value="1"/>
</dbReference>
<reference evidence="2" key="1">
    <citation type="submission" date="2016-10" db="EMBL/GenBank/DDBJ databases">
        <authorList>
            <person name="Varghese N."/>
            <person name="Submissions S."/>
        </authorList>
    </citation>
    <scope>NUCLEOTIDE SEQUENCE [LARGE SCALE GENOMIC DNA]</scope>
    <source>
        <strain evidence="2">DSM 19181</strain>
    </source>
</reference>
<dbReference type="STRING" id="426701.SAMN04488098_10943"/>
<accession>A0A1G9G2C0</accession>
<dbReference type="Pfam" id="PF13289">
    <property type="entry name" value="SIR2_2"/>
    <property type="match status" value="1"/>
</dbReference>
<dbReference type="InterPro" id="IPR029035">
    <property type="entry name" value="DHS-like_NAD/FAD-binding_dom"/>
</dbReference>
<protein>
    <submittedName>
        <fullName evidence="1">SIR2-like domain-containing protein</fullName>
    </submittedName>
</protein>
<gene>
    <name evidence="1" type="ORF">SAMN04488098_10943</name>
</gene>
<name>A0A1G9G2C0_9LACT</name>
<dbReference type="EMBL" id="FNFK01000094">
    <property type="protein sequence ID" value="SDK94779.1"/>
    <property type="molecule type" value="Genomic_DNA"/>
</dbReference>
<keyword evidence="2" id="KW-1185">Reference proteome</keyword>
<sequence>MEPHVESIIERTQKYLENIPTMIIGSGFSVPFGLPTMDNLASQLKNELSSKYEGDEGWNDFTDLLDKDYDLESALLDVSLNEDITKEIIEVTWSMVNLLDRKAFLEFIREAQNKGLSNIFNTLLQSHPRKVDVITTNYDRLIEYSADKVNAEIQMGFKGEYMKRLDKIDTQPKPNQKSIVLCKVHGSLDWFKKEKGNQIISLPNSENILNDFQPVIVTPGIHKYQETHNEPFRTMINAADTLISEATSFLCIGYGFNDDHLHPKLINQIESLEKEIVIVTKTLTEGGKKIIKNAKKFVVFEEDSQGGTKITSHDGIINSKEEFWKIDEFANMWL</sequence>
<proteinExistence type="predicted"/>
<dbReference type="AlphaFoldDB" id="A0A1G9G2C0"/>
<evidence type="ECO:0000313" key="2">
    <source>
        <dbReference type="Proteomes" id="UP000199433"/>
    </source>
</evidence>
<dbReference type="Proteomes" id="UP000199433">
    <property type="component" value="Unassembled WGS sequence"/>
</dbReference>